<feature type="domain" description="J" evidence="3">
    <location>
        <begin position="95"/>
        <end position="160"/>
    </location>
</feature>
<feature type="region of interest" description="Disordered" evidence="1">
    <location>
        <begin position="1"/>
        <end position="86"/>
    </location>
</feature>
<proteinExistence type="predicted"/>
<feature type="compositionally biased region" description="Polar residues" evidence="1">
    <location>
        <begin position="76"/>
        <end position="85"/>
    </location>
</feature>
<dbReference type="OMA" id="ASANEWT"/>
<feature type="compositionally biased region" description="Polar residues" evidence="1">
    <location>
        <begin position="60"/>
        <end position="69"/>
    </location>
</feature>
<feature type="transmembrane region" description="Helical" evidence="2">
    <location>
        <begin position="675"/>
        <end position="692"/>
    </location>
</feature>
<dbReference type="Gene3D" id="1.10.287.110">
    <property type="entry name" value="DnaJ domain"/>
    <property type="match status" value="1"/>
</dbReference>
<keyword evidence="2" id="KW-0472">Membrane</keyword>
<feature type="compositionally biased region" description="Polar residues" evidence="1">
    <location>
        <begin position="10"/>
        <end position="25"/>
    </location>
</feature>
<keyword evidence="5" id="KW-1185">Reference proteome</keyword>
<dbReference type="AlphaFoldDB" id="A0A8T2RAJ3"/>
<comment type="caution">
    <text evidence="4">The sequence shown here is derived from an EMBL/GenBank/DDBJ whole genome shotgun (WGS) entry which is preliminary data.</text>
</comment>
<evidence type="ECO:0000259" key="3">
    <source>
        <dbReference type="PROSITE" id="PS50076"/>
    </source>
</evidence>
<reference evidence="4" key="1">
    <citation type="submission" date="2021-08" db="EMBL/GenBank/DDBJ databases">
        <title>WGS assembly of Ceratopteris richardii.</title>
        <authorList>
            <person name="Marchant D.B."/>
            <person name="Chen G."/>
            <person name="Jenkins J."/>
            <person name="Shu S."/>
            <person name="Leebens-Mack J."/>
            <person name="Grimwood J."/>
            <person name="Schmutz J."/>
            <person name="Soltis P."/>
            <person name="Soltis D."/>
            <person name="Chen Z.-H."/>
        </authorList>
    </citation>
    <scope>NUCLEOTIDE SEQUENCE</scope>
    <source>
        <strain evidence="4">Whitten #5841</strain>
        <tissue evidence="4">Leaf</tissue>
    </source>
</reference>
<accession>A0A8T2RAJ3</accession>
<evidence type="ECO:0000313" key="4">
    <source>
        <dbReference type="EMBL" id="KAH7292794.1"/>
    </source>
</evidence>
<evidence type="ECO:0000256" key="1">
    <source>
        <dbReference type="SAM" id="MobiDB-lite"/>
    </source>
</evidence>
<feature type="compositionally biased region" description="Acidic residues" evidence="1">
    <location>
        <begin position="46"/>
        <end position="55"/>
    </location>
</feature>
<protein>
    <recommendedName>
        <fullName evidence="3">J domain-containing protein</fullName>
    </recommendedName>
</protein>
<name>A0A8T2RAJ3_CERRI</name>
<dbReference type="Pfam" id="PF00226">
    <property type="entry name" value="DnaJ"/>
    <property type="match status" value="1"/>
</dbReference>
<dbReference type="InterPro" id="IPR036869">
    <property type="entry name" value="J_dom_sf"/>
</dbReference>
<dbReference type="PANTHER" id="PTHR44303:SF2">
    <property type="entry name" value="DNAJ HOMOLOG SUBFAMILY C MEMBER 16"/>
    <property type="match status" value="1"/>
</dbReference>
<keyword evidence="2" id="KW-1133">Transmembrane helix</keyword>
<dbReference type="CDD" id="cd06257">
    <property type="entry name" value="DnaJ"/>
    <property type="match status" value="1"/>
</dbReference>
<gene>
    <name evidence="4" type="ORF">KP509_29G086000</name>
</gene>
<dbReference type="InterPro" id="IPR001623">
    <property type="entry name" value="DnaJ_domain"/>
</dbReference>
<dbReference type="EMBL" id="CM035434">
    <property type="protein sequence ID" value="KAH7292794.1"/>
    <property type="molecule type" value="Genomic_DNA"/>
</dbReference>
<keyword evidence="2" id="KW-0812">Transmembrane</keyword>
<dbReference type="PANTHER" id="PTHR44303">
    <property type="entry name" value="DNAJ HOMOLOG SUBFAMILY C MEMBER 16"/>
    <property type="match status" value="1"/>
</dbReference>
<dbReference type="PROSITE" id="PS50076">
    <property type="entry name" value="DNAJ_2"/>
    <property type="match status" value="1"/>
</dbReference>
<sequence length="695" mass="79335">MSQADAPKGENQQLTGDNNQGSQLAVHTCKGKQVIPVSSEEHNEQDTDEEQEESDHSEFVPSQTLSSMDPSDGTEPFSQNSSETGSKGIFTLAHSNLPVLEVQRDASAEEIDYAYHKKLAAIKSSRNNGKVAHFSNYLQVQHAFEILSDPLRRRDYDNFEQDELQDHVRDLQKQGEALDFQIHTLWEPFKYYPDLSGLDVHFSADNLNFLQDRNETLLIQIYSIASRNCWKHETDWKHLCEQIEGVVNIGRVELGEVKLASYFASKNWATGRKLFRYGLPAYIAIPPDCKSDKCIVRYRGILTIDGLLKWITTDILNLPQIMYYSPETLITQFIKRSGPHKIKVVIFSTTGERANLHFRKAARDYWEYFSFSLVLWQETDARLWENRFGVRSAPAMVLLRDPGLAPIIFYGKPNASMLVNLLEENKLHVLPQLRSITAQELGCTESGYSVAGKTEQTWYCTIVSGRPGLELSRARAVMRDVKNNLTTEDLMHNNGPDSLSTAALAVKTKRMVLAWLDGAFQKQICLFYLNSPTVHDTCGEKAFPEQIDVPRVFMVRYRRHPKDQERILAKKSQGNSFFNQLLREREDLASQIVAVYTEELIIEKLISWISKMIEEGDREDSLVYIKKAPSLIPEEQRSGWPGYPQRNVVHIMQGFADSCKDLGIVVEDFIKEPRFMYTVAILLASLCVLLFTSKR</sequence>
<evidence type="ECO:0000313" key="5">
    <source>
        <dbReference type="Proteomes" id="UP000825935"/>
    </source>
</evidence>
<dbReference type="SUPFAM" id="SSF46565">
    <property type="entry name" value="Chaperone J-domain"/>
    <property type="match status" value="1"/>
</dbReference>
<dbReference type="OrthoDB" id="767702at2759"/>
<evidence type="ECO:0000256" key="2">
    <source>
        <dbReference type="SAM" id="Phobius"/>
    </source>
</evidence>
<dbReference type="InterPro" id="IPR052448">
    <property type="entry name" value="DnaJ_C16_autophagy_reg"/>
</dbReference>
<dbReference type="Proteomes" id="UP000825935">
    <property type="component" value="Chromosome 29"/>
</dbReference>
<organism evidence="4 5">
    <name type="scientific">Ceratopteris richardii</name>
    <name type="common">Triangle waterfern</name>
    <dbReference type="NCBI Taxonomy" id="49495"/>
    <lineage>
        <taxon>Eukaryota</taxon>
        <taxon>Viridiplantae</taxon>
        <taxon>Streptophyta</taxon>
        <taxon>Embryophyta</taxon>
        <taxon>Tracheophyta</taxon>
        <taxon>Polypodiopsida</taxon>
        <taxon>Polypodiidae</taxon>
        <taxon>Polypodiales</taxon>
        <taxon>Pteridineae</taxon>
        <taxon>Pteridaceae</taxon>
        <taxon>Parkerioideae</taxon>
        <taxon>Ceratopteris</taxon>
    </lineage>
</organism>